<dbReference type="SUPFAM" id="SSF48371">
    <property type="entry name" value="ARM repeat"/>
    <property type="match status" value="1"/>
</dbReference>
<dbReference type="InterPro" id="IPR011989">
    <property type="entry name" value="ARM-like"/>
</dbReference>
<dbReference type="AlphaFoldDB" id="A0A4C1VLN4"/>
<evidence type="ECO:0000259" key="1">
    <source>
        <dbReference type="Pfam" id="PF04063"/>
    </source>
</evidence>
<dbReference type="Gene3D" id="1.25.10.10">
    <property type="entry name" value="Leucine-rich Repeat Variant"/>
    <property type="match status" value="1"/>
</dbReference>
<dbReference type="InterPro" id="IPR007205">
    <property type="entry name" value="Protein_HGH1_N"/>
</dbReference>
<feature type="domain" description="Protein HGH1 N-terminal" evidence="1">
    <location>
        <begin position="105"/>
        <end position="178"/>
    </location>
</feature>
<proteinExistence type="predicted"/>
<keyword evidence="3" id="KW-1185">Reference proteome</keyword>
<gene>
    <name evidence="2" type="ORF">EVAR_22621_1</name>
</gene>
<dbReference type="OrthoDB" id="338814at2759"/>
<accession>A0A4C1VLN4</accession>
<comment type="caution">
    <text evidence="2">The sequence shown here is derived from an EMBL/GenBank/DDBJ whole genome shotgun (WGS) entry which is preliminary data.</text>
</comment>
<sequence>MSENKDPLSEIVQFLNLDSRLDLKIIALDHVVGLSASREGVEALLKNGVILTKIIDLLDDKNNDIAKNATVLLVNVTASESGAKDVLKYKPSDHKDVLELLISVVMNPQKVNADAACMMLSNVTRLEDELDACIDVILPHLNDIINIFVNTDFNKKGCKLHYLAPMLSNLSRSKTTMYARVKPRAKTVYNINYRVVEPFLLFCE</sequence>
<name>A0A4C1VLN4_EUMVA</name>
<dbReference type="Proteomes" id="UP000299102">
    <property type="component" value="Unassembled WGS sequence"/>
</dbReference>
<dbReference type="STRING" id="151549.A0A4C1VLN4"/>
<protein>
    <submittedName>
        <fullName evidence="2">Protein HGH1 homolog</fullName>
    </submittedName>
</protein>
<dbReference type="InterPro" id="IPR016024">
    <property type="entry name" value="ARM-type_fold"/>
</dbReference>
<organism evidence="2 3">
    <name type="scientific">Eumeta variegata</name>
    <name type="common">Bagworm moth</name>
    <name type="synonym">Eumeta japonica</name>
    <dbReference type="NCBI Taxonomy" id="151549"/>
    <lineage>
        <taxon>Eukaryota</taxon>
        <taxon>Metazoa</taxon>
        <taxon>Ecdysozoa</taxon>
        <taxon>Arthropoda</taxon>
        <taxon>Hexapoda</taxon>
        <taxon>Insecta</taxon>
        <taxon>Pterygota</taxon>
        <taxon>Neoptera</taxon>
        <taxon>Endopterygota</taxon>
        <taxon>Lepidoptera</taxon>
        <taxon>Glossata</taxon>
        <taxon>Ditrysia</taxon>
        <taxon>Tineoidea</taxon>
        <taxon>Psychidae</taxon>
        <taxon>Oiketicinae</taxon>
        <taxon>Eumeta</taxon>
    </lineage>
</organism>
<reference evidence="2 3" key="1">
    <citation type="journal article" date="2019" name="Commun. Biol.">
        <title>The bagworm genome reveals a unique fibroin gene that provides high tensile strength.</title>
        <authorList>
            <person name="Kono N."/>
            <person name="Nakamura H."/>
            <person name="Ohtoshi R."/>
            <person name="Tomita M."/>
            <person name="Numata K."/>
            <person name="Arakawa K."/>
        </authorList>
    </citation>
    <scope>NUCLEOTIDE SEQUENCE [LARGE SCALE GENOMIC DNA]</scope>
</reference>
<dbReference type="Pfam" id="PF04063">
    <property type="entry name" value="DUF383"/>
    <property type="match status" value="1"/>
</dbReference>
<evidence type="ECO:0000313" key="3">
    <source>
        <dbReference type="Proteomes" id="UP000299102"/>
    </source>
</evidence>
<evidence type="ECO:0000313" key="2">
    <source>
        <dbReference type="EMBL" id="GBP39217.1"/>
    </source>
</evidence>
<dbReference type="EMBL" id="BGZK01000362">
    <property type="protein sequence ID" value="GBP39217.1"/>
    <property type="molecule type" value="Genomic_DNA"/>
</dbReference>